<keyword evidence="2" id="KW-0539">Nucleus</keyword>
<dbReference type="GO" id="GO:0005737">
    <property type="term" value="C:cytoplasm"/>
    <property type="evidence" value="ECO:0007669"/>
    <property type="project" value="TreeGrafter"/>
</dbReference>
<dbReference type="AlphaFoldDB" id="A0A401SVY9"/>
<reference evidence="5 6" key="1">
    <citation type="journal article" date="2018" name="Nat. Ecol. Evol.">
        <title>Shark genomes provide insights into elasmobranch evolution and the origin of vertebrates.</title>
        <authorList>
            <person name="Hara Y"/>
            <person name="Yamaguchi K"/>
            <person name="Onimaru K"/>
            <person name="Kadota M"/>
            <person name="Koyanagi M"/>
            <person name="Keeley SD"/>
            <person name="Tatsumi K"/>
            <person name="Tanaka K"/>
            <person name="Motone F"/>
            <person name="Kageyama Y"/>
            <person name="Nozu R"/>
            <person name="Adachi N"/>
            <person name="Nishimura O"/>
            <person name="Nakagawa R"/>
            <person name="Tanegashima C"/>
            <person name="Kiyatake I"/>
            <person name="Matsumoto R"/>
            <person name="Murakumo K"/>
            <person name="Nishida K"/>
            <person name="Terakita A"/>
            <person name="Kuratani S"/>
            <person name="Sato K"/>
            <person name="Hyodo S Kuraku.S."/>
        </authorList>
    </citation>
    <scope>NUCLEOTIDE SEQUENCE [LARGE SCALE GENOMIC DNA]</scope>
</reference>
<dbReference type="Proteomes" id="UP000287033">
    <property type="component" value="Unassembled WGS sequence"/>
</dbReference>
<dbReference type="GO" id="GO:0045944">
    <property type="term" value="P:positive regulation of transcription by RNA polymerase II"/>
    <property type="evidence" value="ECO:0007669"/>
    <property type="project" value="TreeGrafter"/>
</dbReference>
<feature type="compositionally biased region" description="Polar residues" evidence="3">
    <location>
        <begin position="54"/>
        <end position="69"/>
    </location>
</feature>
<protein>
    <recommendedName>
        <fullName evidence="4">Nucleophosmin C-terminal domain-containing protein</fullName>
    </recommendedName>
</protein>
<evidence type="ECO:0000256" key="2">
    <source>
        <dbReference type="ARBA" id="ARBA00023242"/>
    </source>
</evidence>
<dbReference type="OrthoDB" id="9946910at2759"/>
<dbReference type="GO" id="GO:0005730">
    <property type="term" value="C:nucleolus"/>
    <property type="evidence" value="ECO:0007669"/>
    <property type="project" value="TreeGrafter"/>
</dbReference>
<dbReference type="GO" id="GO:0000055">
    <property type="term" value="P:ribosomal large subunit export from nucleus"/>
    <property type="evidence" value="ECO:0007669"/>
    <property type="project" value="TreeGrafter"/>
</dbReference>
<dbReference type="GO" id="GO:0042274">
    <property type="term" value="P:ribosomal small subunit biogenesis"/>
    <property type="evidence" value="ECO:0007669"/>
    <property type="project" value="TreeGrafter"/>
</dbReference>
<dbReference type="PANTHER" id="PTHR22747:SF28">
    <property type="entry name" value="NUCLEOPHOSMIN"/>
    <property type="match status" value="1"/>
</dbReference>
<dbReference type="GO" id="GO:1990904">
    <property type="term" value="C:ribonucleoprotein complex"/>
    <property type="evidence" value="ECO:0007669"/>
    <property type="project" value="TreeGrafter"/>
</dbReference>
<dbReference type="STRING" id="137246.A0A401SVY9"/>
<dbReference type="Gene3D" id="1.10.10.2100">
    <property type="match status" value="1"/>
</dbReference>
<dbReference type="GO" id="GO:0003723">
    <property type="term" value="F:RNA binding"/>
    <property type="evidence" value="ECO:0007669"/>
    <property type="project" value="TreeGrafter"/>
</dbReference>
<comment type="caution">
    <text evidence="5">The sequence shown here is derived from an EMBL/GenBank/DDBJ whole genome shotgun (WGS) entry which is preliminary data.</text>
</comment>
<dbReference type="GO" id="GO:0005813">
    <property type="term" value="C:centrosome"/>
    <property type="evidence" value="ECO:0007669"/>
    <property type="project" value="TreeGrafter"/>
</dbReference>
<dbReference type="OMA" id="WMTEQDA"/>
<evidence type="ECO:0000313" key="5">
    <source>
        <dbReference type="EMBL" id="GCC34567.1"/>
    </source>
</evidence>
<dbReference type="EMBL" id="BEZZ01000609">
    <property type="protein sequence ID" value="GCC34567.1"/>
    <property type="molecule type" value="Genomic_DNA"/>
</dbReference>
<feature type="compositionally biased region" description="Acidic residues" evidence="3">
    <location>
        <begin position="1"/>
        <end position="30"/>
    </location>
</feature>
<dbReference type="PANTHER" id="PTHR22747">
    <property type="entry name" value="NUCLEOPLASMIN"/>
    <property type="match status" value="1"/>
</dbReference>
<sequence>MKVEDADDDDDEEEDDNEDDEEEDDDEEEAVTPAIKLLEKTPLKVTPESKRTPKQNGQTPTKSTPANKQPKTPESSSKSKTPKTPKVPLTTEEIKIKLKTSLEKGVGLPKLKSKFINLVKNGFKVEDPKIIKELWAWQQAKDGK</sequence>
<dbReference type="GO" id="GO:0003682">
    <property type="term" value="F:chromatin binding"/>
    <property type="evidence" value="ECO:0007669"/>
    <property type="project" value="TreeGrafter"/>
</dbReference>
<evidence type="ECO:0000256" key="3">
    <source>
        <dbReference type="SAM" id="MobiDB-lite"/>
    </source>
</evidence>
<evidence type="ECO:0000259" key="4">
    <source>
        <dbReference type="Pfam" id="PF16276"/>
    </source>
</evidence>
<dbReference type="GO" id="GO:0042393">
    <property type="term" value="F:histone binding"/>
    <property type="evidence" value="ECO:0007669"/>
    <property type="project" value="TreeGrafter"/>
</dbReference>
<evidence type="ECO:0000256" key="1">
    <source>
        <dbReference type="ARBA" id="ARBA00004123"/>
    </source>
</evidence>
<keyword evidence="6" id="KW-1185">Reference proteome</keyword>
<dbReference type="GO" id="GO:0042273">
    <property type="term" value="P:ribosomal large subunit biogenesis"/>
    <property type="evidence" value="ECO:0007669"/>
    <property type="project" value="TreeGrafter"/>
</dbReference>
<feature type="compositionally biased region" description="Low complexity" evidence="3">
    <location>
        <begin position="70"/>
        <end position="89"/>
    </location>
</feature>
<dbReference type="FunFam" id="1.10.10.2100:FF:000002">
    <property type="entry name" value="cell growth-regulating nucleolar protein-like"/>
    <property type="match status" value="1"/>
</dbReference>
<feature type="region of interest" description="Disordered" evidence="3">
    <location>
        <begin position="1"/>
        <end position="89"/>
    </location>
</feature>
<dbReference type="Pfam" id="PF16276">
    <property type="entry name" value="NPM1-C"/>
    <property type="match status" value="1"/>
</dbReference>
<organism evidence="5 6">
    <name type="scientific">Chiloscyllium punctatum</name>
    <name type="common">Brownbanded bambooshark</name>
    <name type="synonym">Hemiscyllium punctatum</name>
    <dbReference type="NCBI Taxonomy" id="137246"/>
    <lineage>
        <taxon>Eukaryota</taxon>
        <taxon>Metazoa</taxon>
        <taxon>Chordata</taxon>
        <taxon>Craniata</taxon>
        <taxon>Vertebrata</taxon>
        <taxon>Chondrichthyes</taxon>
        <taxon>Elasmobranchii</taxon>
        <taxon>Galeomorphii</taxon>
        <taxon>Galeoidea</taxon>
        <taxon>Orectolobiformes</taxon>
        <taxon>Hemiscylliidae</taxon>
        <taxon>Chiloscyllium</taxon>
    </lineage>
</organism>
<dbReference type="InterPro" id="IPR004301">
    <property type="entry name" value="Nucleoplasmin"/>
</dbReference>
<accession>A0A401SVY9</accession>
<dbReference type="GO" id="GO:0006338">
    <property type="term" value="P:chromatin remodeling"/>
    <property type="evidence" value="ECO:0007669"/>
    <property type="project" value="TreeGrafter"/>
</dbReference>
<proteinExistence type="predicted"/>
<feature type="compositionally biased region" description="Basic and acidic residues" evidence="3">
    <location>
        <begin position="37"/>
        <end position="51"/>
    </location>
</feature>
<dbReference type="GO" id="GO:0000056">
    <property type="term" value="P:ribosomal small subunit export from nucleus"/>
    <property type="evidence" value="ECO:0007669"/>
    <property type="project" value="TreeGrafter"/>
</dbReference>
<gene>
    <name evidence="5" type="ORF">chiPu_0013042</name>
</gene>
<feature type="domain" description="Nucleophosmin C-terminal" evidence="4">
    <location>
        <begin position="92"/>
        <end position="139"/>
    </location>
</feature>
<comment type="subcellular location">
    <subcellularLocation>
        <location evidence="1">Nucleus</location>
    </subcellularLocation>
</comment>
<dbReference type="InterPro" id="IPR032569">
    <property type="entry name" value="NPM1_C"/>
</dbReference>
<name>A0A401SVY9_CHIPU</name>
<evidence type="ECO:0000313" key="6">
    <source>
        <dbReference type="Proteomes" id="UP000287033"/>
    </source>
</evidence>
<dbReference type="GO" id="GO:0010824">
    <property type="term" value="P:regulation of centrosome duplication"/>
    <property type="evidence" value="ECO:0007669"/>
    <property type="project" value="TreeGrafter"/>
</dbReference>
<dbReference type="GO" id="GO:0005654">
    <property type="term" value="C:nucleoplasm"/>
    <property type="evidence" value="ECO:0007669"/>
    <property type="project" value="TreeGrafter"/>
</dbReference>